<organism evidence="1 2">
    <name type="scientific">Flavobacterium tagetis</name>
    <dbReference type="NCBI Taxonomy" id="2801336"/>
    <lineage>
        <taxon>Bacteria</taxon>
        <taxon>Pseudomonadati</taxon>
        <taxon>Bacteroidota</taxon>
        <taxon>Flavobacteriia</taxon>
        <taxon>Flavobacteriales</taxon>
        <taxon>Flavobacteriaceae</taxon>
        <taxon>Flavobacterium</taxon>
    </lineage>
</organism>
<name>A0ABS1KHJ9_9FLAO</name>
<sequence length="97" mass="11076">MEKVLAEIKDKLVSADDNTEITSRTLRPLYPNTTLRVPFNWSTCLQNISLSGLQNSSFFKKEIGTFDSSGNPTIIIDTIKMNNYNQYNNLCKNVLRQ</sequence>
<accession>A0ABS1KHJ9</accession>
<evidence type="ECO:0000313" key="2">
    <source>
        <dbReference type="Proteomes" id="UP000603728"/>
    </source>
</evidence>
<dbReference type="RefSeq" id="WP_202005815.1">
    <property type="nucleotide sequence ID" value="NZ_JAERSF010000004.1"/>
</dbReference>
<dbReference type="EMBL" id="JAERSF010000004">
    <property type="protein sequence ID" value="MBL0738941.1"/>
    <property type="molecule type" value="Genomic_DNA"/>
</dbReference>
<dbReference type="Proteomes" id="UP000603728">
    <property type="component" value="Unassembled WGS sequence"/>
</dbReference>
<proteinExistence type="predicted"/>
<gene>
    <name evidence="1" type="ORF">JI750_18750</name>
</gene>
<evidence type="ECO:0000313" key="1">
    <source>
        <dbReference type="EMBL" id="MBL0738941.1"/>
    </source>
</evidence>
<reference evidence="1 2" key="1">
    <citation type="submission" date="2021-01" db="EMBL/GenBank/DDBJ databases">
        <title>Genome seq and assembly of Flavobacterium sp. GN10.</title>
        <authorList>
            <person name="Chhetri G."/>
        </authorList>
    </citation>
    <scope>NUCLEOTIDE SEQUENCE [LARGE SCALE GENOMIC DNA]</scope>
    <source>
        <strain evidence="1 2">GN10</strain>
    </source>
</reference>
<protein>
    <submittedName>
        <fullName evidence="1">Uncharacterized protein</fullName>
    </submittedName>
</protein>
<comment type="caution">
    <text evidence="1">The sequence shown here is derived from an EMBL/GenBank/DDBJ whole genome shotgun (WGS) entry which is preliminary data.</text>
</comment>
<keyword evidence="2" id="KW-1185">Reference proteome</keyword>